<dbReference type="KEGG" id="acj:ACAM_1288"/>
<keyword evidence="9 11" id="KW-0418">Kinase</keyword>
<dbReference type="PROSITE" id="PS00627">
    <property type="entry name" value="GHMP_KINASES_ATP"/>
    <property type="match status" value="1"/>
</dbReference>
<comment type="subcellular location">
    <subcellularLocation>
        <location evidence="11">Cytoplasm</location>
    </subcellularLocation>
</comment>
<keyword evidence="7 11" id="KW-0791">Threonine biosynthesis</keyword>
<evidence type="ECO:0000259" key="13">
    <source>
        <dbReference type="Pfam" id="PF08544"/>
    </source>
</evidence>
<feature type="binding site" evidence="11">
    <location>
        <begin position="93"/>
        <end position="103"/>
    </location>
    <ligand>
        <name>ATP</name>
        <dbReference type="ChEBI" id="CHEBI:30616"/>
    </ligand>
</feature>
<organism evidence="14 15">
    <name type="scientific">Aeropyrum camini SY1 = JCM 12091</name>
    <dbReference type="NCBI Taxonomy" id="1198449"/>
    <lineage>
        <taxon>Archaea</taxon>
        <taxon>Thermoproteota</taxon>
        <taxon>Thermoprotei</taxon>
        <taxon>Desulfurococcales</taxon>
        <taxon>Desulfurococcaceae</taxon>
        <taxon>Aeropyrum</taxon>
    </lineage>
</organism>
<evidence type="ECO:0000256" key="4">
    <source>
        <dbReference type="ARBA" id="ARBA00017858"/>
    </source>
</evidence>
<dbReference type="SUPFAM" id="SSF55060">
    <property type="entry name" value="GHMP Kinase, C-terminal domain"/>
    <property type="match status" value="1"/>
</dbReference>
<dbReference type="HAMAP" id="MF_00384">
    <property type="entry name" value="Homoser_kinase"/>
    <property type="match status" value="1"/>
</dbReference>
<keyword evidence="10 11" id="KW-0067">ATP-binding</keyword>
<dbReference type="STRING" id="1198449.ACAM_1288"/>
<dbReference type="PATRIC" id="fig|1198449.6.peg.1301"/>
<evidence type="ECO:0000259" key="12">
    <source>
        <dbReference type="Pfam" id="PF00288"/>
    </source>
</evidence>
<dbReference type="PANTHER" id="PTHR20861">
    <property type="entry name" value="HOMOSERINE/4-DIPHOSPHOCYTIDYL-2-C-METHYL-D-ERYTHRITOL KINASE"/>
    <property type="match status" value="1"/>
</dbReference>
<comment type="catalytic activity">
    <reaction evidence="11">
        <text>L-homoserine + ATP = O-phospho-L-homoserine + ADP + H(+)</text>
        <dbReference type="Rhea" id="RHEA:13985"/>
        <dbReference type="ChEBI" id="CHEBI:15378"/>
        <dbReference type="ChEBI" id="CHEBI:30616"/>
        <dbReference type="ChEBI" id="CHEBI:57476"/>
        <dbReference type="ChEBI" id="CHEBI:57590"/>
        <dbReference type="ChEBI" id="CHEBI:456216"/>
        <dbReference type="EC" id="2.7.1.39"/>
    </reaction>
</comment>
<dbReference type="InterPro" id="IPR013750">
    <property type="entry name" value="GHMP_kinase_C_dom"/>
</dbReference>
<dbReference type="NCBIfam" id="TIGR00191">
    <property type="entry name" value="thrB"/>
    <property type="match status" value="1"/>
</dbReference>
<dbReference type="GeneID" id="17110552"/>
<dbReference type="EC" id="2.7.1.39" evidence="3 11"/>
<evidence type="ECO:0000313" key="15">
    <source>
        <dbReference type="Proteomes" id="UP000016887"/>
    </source>
</evidence>
<dbReference type="InterPro" id="IPR006203">
    <property type="entry name" value="GHMP_knse_ATP-bd_CS"/>
</dbReference>
<evidence type="ECO:0000313" key="14">
    <source>
        <dbReference type="EMBL" id="BAN90757.1"/>
    </source>
</evidence>
<keyword evidence="6 11" id="KW-0808">Transferase</keyword>
<dbReference type="NCBIfam" id="NF002288">
    <property type="entry name" value="PRK01212.1-4"/>
    <property type="match status" value="1"/>
</dbReference>
<comment type="function">
    <text evidence="11">Catalyzes the ATP-dependent phosphorylation of L-homoserine to L-homoserine phosphate.</text>
</comment>
<keyword evidence="5 11" id="KW-0028">Amino-acid biosynthesis</keyword>
<dbReference type="OrthoDB" id="28273at2157"/>
<feature type="domain" description="GHMP kinase C-terminal" evidence="13">
    <location>
        <begin position="216"/>
        <end position="294"/>
    </location>
</feature>
<evidence type="ECO:0000256" key="1">
    <source>
        <dbReference type="ARBA" id="ARBA00005015"/>
    </source>
</evidence>
<dbReference type="RefSeq" id="WP_022542027.1">
    <property type="nucleotide sequence ID" value="NC_022521.1"/>
</dbReference>
<evidence type="ECO:0000256" key="11">
    <source>
        <dbReference type="HAMAP-Rule" id="MF_00384"/>
    </source>
</evidence>
<evidence type="ECO:0000256" key="5">
    <source>
        <dbReference type="ARBA" id="ARBA00022605"/>
    </source>
</evidence>
<accession>U3TB42</accession>
<feature type="domain" description="GHMP kinase N-terminal" evidence="12">
    <location>
        <begin position="66"/>
        <end position="152"/>
    </location>
</feature>
<dbReference type="EMBL" id="AP012489">
    <property type="protein sequence ID" value="BAN90757.1"/>
    <property type="molecule type" value="Genomic_DNA"/>
</dbReference>
<reference evidence="14 15" key="1">
    <citation type="journal article" date="2013" name="Appl. Environ. Microbiol.">
        <title>Variation of the Virus-Related Elements within Syntenic Genomes of the Hyperthermophilic Archaeon Aeropyrum.</title>
        <authorList>
            <person name="Daifuku T."/>
            <person name="Yoshida T."/>
            <person name="Kitamura T."/>
            <person name="Kawaichi S."/>
            <person name="Inoue T."/>
            <person name="Nomura K."/>
            <person name="Yoshida Y."/>
            <person name="Kuno S."/>
            <person name="Sako Y."/>
        </authorList>
    </citation>
    <scope>NUCLEOTIDE SEQUENCE [LARGE SCALE GENOMIC DNA]</scope>
    <source>
        <strain evidence="14 15">SY1</strain>
    </source>
</reference>
<dbReference type="Gene3D" id="3.30.230.10">
    <property type="match status" value="1"/>
</dbReference>
<gene>
    <name evidence="11 14" type="primary">thrB</name>
    <name evidence="14" type="ORF">ACAM_1288</name>
</gene>
<dbReference type="GO" id="GO:0005524">
    <property type="term" value="F:ATP binding"/>
    <property type="evidence" value="ECO:0007669"/>
    <property type="project" value="UniProtKB-UniRule"/>
</dbReference>
<evidence type="ECO:0000256" key="3">
    <source>
        <dbReference type="ARBA" id="ARBA00012078"/>
    </source>
</evidence>
<comment type="pathway">
    <text evidence="1 11">Amino-acid biosynthesis; L-threonine biosynthesis; L-threonine from L-aspartate: step 4/5.</text>
</comment>
<dbReference type="UniPathway" id="UPA00050">
    <property type="reaction ID" value="UER00064"/>
</dbReference>
<dbReference type="Gene3D" id="3.30.70.890">
    <property type="entry name" value="GHMP kinase, C-terminal domain"/>
    <property type="match status" value="1"/>
</dbReference>
<name>U3TB42_9CREN</name>
<dbReference type="InterPro" id="IPR036554">
    <property type="entry name" value="GHMP_kinase_C_sf"/>
</dbReference>
<dbReference type="InterPro" id="IPR014721">
    <property type="entry name" value="Ribsml_uS5_D2-typ_fold_subgr"/>
</dbReference>
<dbReference type="Pfam" id="PF00288">
    <property type="entry name" value="GHMP_kinases_N"/>
    <property type="match status" value="1"/>
</dbReference>
<proteinExistence type="inferred from homology"/>
<keyword evidence="11" id="KW-0963">Cytoplasm</keyword>
<dbReference type="Proteomes" id="UP000016887">
    <property type="component" value="Chromosome"/>
</dbReference>
<evidence type="ECO:0000256" key="2">
    <source>
        <dbReference type="ARBA" id="ARBA00007370"/>
    </source>
</evidence>
<dbReference type="GO" id="GO:0009088">
    <property type="term" value="P:threonine biosynthetic process"/>
    <property type="evidence" value="ECO:0007669"/>
    <property type="project" value="UniProtKB-UniRule"/>
</dbReference>
<dbReference type="InterPro" id="IPR000870">
    <property type="entry name" value="Homoserine_kinase"/>
</dbReference>
<dbReference type="Pfam" id="PF08544">
    <property type="entry name" value="GHMP_kinases_C"/>
    <property type="match status" value="1"/>
</dbReference>
<keyword evidence="15" id="KW-1185">Reference proteome</keyword>
<dbReference type="AlphaFoldDB" id="U3TB42"/>
<dbReference type="PANTHER" id="PTHR20861:SF1">
    <property type="entry name" value="HOMOSERINE KINASE"/>
    <property type="match status" value="1"/>
</dbReference>
<evidence type="ECO:0000256" key="6">
    <source>
        <dbReference type="ARBA" id="ARBA00022679"/>
    </source>
</evidence>
<dbReference type="SUPFAM" id="SSF54211">
    <property type="entry name" value="Ribosomal protein S5 domain 2-like"/>
    <property type="match status" value="1"/>
</dbReference>
<dbReference type="InterPro" id="IPR006204">
    <property type="entry name" value="GHMP_kinase_N_dom"/>
</dbReference>
<protein>
    <recommendedName>
        <fullName evidence="4 11">Homoserine kinase</fullName>
        <shortName evidence="11">HK</shortName>
        <shortName evidence="11">HSK</shortName>
        <ecNumber evidence="3 11">2.7.1.39</ecNumber>
    </recommendedName>
</protein>
<evidence type="ECO:0000256" key="8">
    <source>
        <dbReference type="ARBA" id="ARBA00022741"/>
    </source>
</evidence>
<dbReference type="GO" id="GO:0005737">
    <property type="term" value="C:cytoplasm"/>
    <property type="evidence" value="ECO:0007669"/>
    <property type="project" value="UniProtKB-SubCell"/>
</dbReference>
<dbReference type="eggNOG" id="arCOG01027">
    <property type="taxonomic scope" value="Archaea"/>
</dbReference>
<keyword evidence="8 11" id="KW-0547">Nucleotide-binding</keyword>
<evidence type="ECO:0000256" key="10">
    <source>
        <dbReference type="ARBA" id="ARBA00022840"/>
    </source>
</evidence>
<dbReference type="PIRSF" id="PIRSF000676">
    <property type="entry name" value="Homoser_kin"/>
    <property type="match status" value="1"/>
</dbReference>
<evidence type="ECO:0000256" key="7">
    <source>
        <dbReference type="ARBA" id="ARBA00022697"/>
    </source>
</evidence>
<comment type="similarity">
    <text evidence="2 11">Belongs to the GHMP kinase family. Homoserine kinase subfamily.</text>
</comment>
<evidence type="ECO:0000256" key="9">
    <source>
        <dbReference type="ARBA" id="ARBA00022777"/>
    </source>
</evidence>
<sequence>MACSRARARAYSSAANLGPGFDALAVALNAYYDEVEAKICTGRGGGVYVDRVEGKFSVGVSPGSNTAAEAVRELLNSEGVEAEVEIRIYKGVPPGRGLGSSGASAAAAVVAVSHALDMELAKEKLVFYAGAGERAAAGQPHFDNAAASILGGLAIVASDSAGRLRVFTVPLEAWFSVVTPMNPVPEGKTGVMRSVLPERVGFGEAVRNFSRAAGIVAAAVNGDLESMGALMMSDEIVEPRRRSYVPCYSQVRKAALHAGALGFTLSGAGPSMVALAASREAAVEIASAMEEACACCENPLATVAEPGPGAYLVG</sequence>
<dbReference type="InterPro" id="IPR020568">
    <property type="entry name" value="Ribosomal_Su5_D2-typ_SF"/>
</dbReference>
<dbReference type="PRINTS" id="PR00958">
    <property type="entry name" value="HOMSERKINASE"/>
</dbReference>
<dbReference type="GO" id="GO:0004413">
    <property type="term" value="F:homoserine kinase activity"/>
    <property type="evidence" value="ECO:0007669"/>
    <property type="project" value="UniProtKB-UniRule"/>
</dbReference>